<dbReference type="Proteomes" id="UP000693946">
    <property type="component" value="Linkage Group LG2"/>
</dbReference>
<dbReference type="NCBIfam" id="NF047352">
    <property type="entry name" value="P_loop_sacsin"/>
    <property type="match status" value="3"/>
</dbReference>
<comment type="caution">
    <text evidence="3">The sequence shown here is derived from an EMBL/GenBank/DDBJ whole genome shotgun (WGS) entry which is preliminary data.</text>
</comment>
<sequence>MSCPALPLTPPYAKFKTCQTGVFESTFSFFREIKNNNQVHGCFYDVVKMICLTCSGPILNSHFLAASNTGRMSLKIKKKARTSFGATAPPFIDYLKDILRRYPDGGQILKELIQNADDAEATKVVFIHDERRYGTKSLWTEELGKYQGPALYAYNNAAFTDDDWEGIQMAGRSVKRNDPNKVGRFGIGFNSVYHTTDVPSIFSSVHLGFMDPQEKIFGGRNGGFLWSLDDPEDQDALMHMQDQFQPFRDIVSLVSEKEWSNVVMEDQHFDGTIFRFPLRSEVSEISDNLYDSKKVVELFDSFIADAGLSLLFLKNVTCVSLIHIDTHGTVNTRFKVTSSVATDALLKSEDKSVVEGSTKFKMITLHSDTDRETKWLVTTCTMKEGNVDNLDSLAKKLSFFPQVDLAFPCDEKRNCSESRLSCFLPLPNNESNKTGLPVYVNACFGLTDNRREIKWQEEDQQHDEHALWNELLMKEVLPQAYLMIIQDAIKLAQKSIFPAAIVYDLWPDIAHVQHKDKWYPIARDVLSHLFRENMAVFSLARDERRFILPSEAVFPCNGPTSPEILAAIKQTLVSCGENLVTLPGHVARAIKEGCPYLSTLKHVTPGFIRDTLRRIGTHDISRDDRLCLLEYALSDEKYKELEGLQLLPLSDGSFRSFTNRQEDTTLIDSNEFPRALLPFCKHLFISDDLSPVSIVHLKELARQNLFQVINIDADRVAEYARTYLPQDWKETGPGFVIWDTSNSQHPPLDWLQGFWKFLNTHFKELSSFTGIPLIPVCSLPLSQAVSLAQLQQNTTLIFQTSKKMSLPDQIAQLVNKAGGTVVKGNEWLQHIDLDSYVLCPSPMSVVKILVNLDTQHLIRELKAASHTAREELKDYLSCLDSLTRGEKELLSKLPLFQTMKGECSAAQSKQAVKLMSGLTVPAELPLPDSVVRCATEADRRLLQLLKVNLLNTADAANLLIDCIQKGSCSKGDIDKTMIWILQNGNVLFSQNETLKNRCKNLSFIQVNKELRKASSFFDPRIQSFTTIFEPGFFPPNLYTGTSQMLESLTDLGLQNKEANVLPKHLLHAATLIDKMHRDSPTEAQKRAQVLLKMLDANNLLSKFTSEEIQNLKMLKWVPCDKPGDDKSQGSCFFCPDEIRHSVFKDIVGHVMPLLGNLSEKVSNKLGLKCRPPPEKVFENLSALTSMAQKIADPDTDVHFKKELHSIYKHMQDHISEFATVKNQNKNWLWSYSKFVSPKDLVLDYPCNLDLSFYIGKVPKEFLSYKKLLQAFGLRTLISDGEIVDILHSIQQNVEARRQPFASSSEVKVSIEILNWLWREKKSVKDDIPVPVILEGEQHTLKPKSTAVFCDVSKNGLKELDCSQEEIYVVHEEIPKATAEWLNIRFLSTFILDPELVGIEQCGQSEPITTRIKNILKEYDEESDIFKELIQNAEDAGAEACKFLVDFRVHKDAPESLIDPGMALCQGPCLWAYNNEQFTAEDWKSIVQVGSASKENKVEKIGKFGLGFNTVYHVTDVPSILSGNSLLILDPNVSHLKKHIKHKTNPGIKLDLSQKRLFNWFPGQFGPYERIFDCNFNKQRSSELYPGTLIKLPFRTEEEARQSELSTKVYHKQNIVSFQQHLIENSQTHLLFLKKVNALSLQNITNNGSTPPRDDEIETVFTVSKTTLSTMKILEETFESKQRQAEKSLMTLGAKHKVIDCHTINLVEITSQECGVTDVQAWLLYNCFGTQESLKMALQKSKHAKFSLPIGGIAVPLQKKPKTGKLAPLQTDLVGQAFCFLPLSINTGLPVNVNGTFAVTSNRKGLWESGVKRDWNTALLQDPVVTAYVTTLLTLKKMSEDKQLDDYHYHMFWPDGDKVSDTFKPLVDAFYSIIAQHSRCPQLFSDGENWCSITSAIFLHESIEEDKDMSALVVQMCKKYAKPHNHIVSLPQWLKNNFKKAGLEHVLLERTWKWETFYQEVVFNNLDTIDPLSRDALVLHAIDLHNEEIDNLLVRFPCIPTSKGHLQYINKLVNPSGKVACLFEPEEGRLLGGTVNDFCSPKRIQRLLELGMTSNFLPLKDITEKADTITQTWSSDRTKAFEKLKCLLDLMKHHAHDEDSSHWETLKETEFLPAFSPADVTVEQMVTLKKPTDVFSDKCTLLVNMTQHVLDNSILKIYNTDPVFQILGINDSPGPETVLRQLQEACKQSQSIDKTMLHKIAYECYCFLNQWLCNSEDSTSIKEMANSFPFILVGSTFINVKCVAENEQFEAKPYLHVLPPAFTSFQNLWESVGVEKCFTVSQCITVLQELHSQHGNKALPKHDLSMCHTILTEIFQKGISDTEEKTSDCLIPNEHGILQPASKLCYNDSPWMPVASGVTLCHENIPRKMACHFGIKTTRHHTLQSHVAPNIAPFAFQFEQQEQLTVRIKNIISSYPSKKDILKELIQNADDAEATEIHFVWDKRQHGKEKTFGKKWNHLQGPALCVFNNKVFSDTDLAGIQHLGEGGKHNIPGKTGKYGVGFNSVYHLTDCPSILTGDKLLCISDPNQKYIESPSDKPPAGIGYKLADKFKGMYMDVYKSFLPDEFPLKDGTMFRLPLRIGTMANKSKITKQEVTDNDMETLCSALSEDPEGLILFLKNICKIQVHEINQQSGQLKTIFMVEKSVPASSREKKDAFVKLQQNALQCDKPVTPQKVIYETLISTSDKSKSKWIIAERIGSFKTYDGGDIAASDKLPQAAIATCSKHVNSMDFKGEAFCSLPLPGKTGLPVHINANFEVDSSRRSLWKEDGQSLKSKWNESLKQRLIAPLYADLLHYISSSIAKTKVPTSAIESCFNLSYLCFWPTVSKDVDPDWHEMIHEVYRSIKERGLNVIPVMRTSTRTILHPSSNPLTLSNAVRQIKECSFDWCDITETESTKALHLTHSLSDYLNPILEELGMKLVPCSTKMQDIWKSFKSAGIELKDVNSSTVRTFLKAKPLNDPTQTKKALPLPITSTLIRDKTRCTALLKYCLRDFTLKKVTEENCSLLDGLPLLLTRDEVLGVFNSKSPKLISRYDDLFLGNMDHFADFKTNIECKDTLQNFKLVKDLTLPCAAQYLKPLIQQHLERCEVDSESGLHVPNETVLKWLNSLWKFITSQIKPPLSSDDKETLTLSDVRKIFDDCYILPIVCPRLNNKHLLQRMKDMPGVIQFASDRNISGTLFKLGFMKLNSIFFDETHVNREIALLLHPELLDVNDQTAVLNQVYNIKHSEFSQLPDDGKKELQTFLQSGISKAEDKQDYQTKFKSLPLFETICGERVRIDGPETVFVFHSTYLRSYPDLLNLNKSNTIFLKRSLDNLNLSESLNIKKMTDLEYLMTFILPVAHQLTEMQMGQCFKLLLSLQNHLLLNKPYKEAIISSLKTVKWIRNSQDILETASYYYDKSIKLYEKMLPQERFVPGSFWTEFGEGGEAKKEAEKLLRELGMKHDVSKDDIIGFARQLESEAKRGGPLQDLKEKSLLLFTAVMHDVKKVIHDNKRKGGNQKEKLLTSIADINFLFPVEIKKELRDYHTPFADKRTTVKIRGSLMDVNIKHQELIWSSMPVISIPGCPSQELLQMMKDAGAHDEPPTQSVTANMSNICHSPCKTEQLIKTRARVFRSSYAYLQAHEFKAQPLAGLPVVLVEKDKKLVRAEDTSFVLDDDLEFRPYLYKIPSQDIIYQDFLLKIGVKERATATQYCSVLASVYAETCDLQQLNPNQIKTVTRAVHRLFRLIGDQKNKSLADDVKSLHLLAVDGKLYPSSTLYYNDTVLEAQRLEEALKKEFLLLGKLSMCRLGNDTYEHHRLLKMLPPAVRPNMLSQFTEEKLVEAHMQLCELETYCEFSGWFEKHLSSSALRHGLICLIRHQSHGDITHEDAATMCQKTFGSIQIVCCQNLETELWLNNQPLDKTATATDVFVQKGQQGCTFYLKHYDDMAIKVINEVNMTLTKEIIALLGSSIAPAHLPVLGQLLLCDSLQDVLRTLAKYKIQDSGEAKSINLEPPAPGTEIPEEWHDWLDVDIFNNFEEGEYVGYNVNPNMYIYAVIVEELLGDSGQYSHRYRVDVGEDEPIVVSCVDLYKFEREKKSKPRRTSPSAENKCMALEPFVGAVPHNPQSSPSSSSSTRPLPASFEEAKREIDECLEQIWTLPEKEREKAIRRLYLRWHPDKNPDSQDLATKACQYLQNKNEEFLRKGKGKGKGSSSHPQGNTDFRDFYQQWNQEARRHRSNRERFSRSSGSYNFWTHDENIPRPNKEEAQRWCRQARCDLRAAANDTGGGSTEWCLFKVHQAVEKSLIAAEYKRHGNQPNISSISALAARVSLYNLRLRVLPNIVQNLKMLGVDSKKTQYPNCHPYPRIPNEQFLSENELQAITQASELLTIVEAYVN</sequence>
<feature type="domain" description="HEPN" evidence="2">
    <location>
        <begin position="4249"/>
        <end position="4365"/>
    </location>
</feature>
<dbReference type="InterPro" id="IPR058210">
    <property type="entry name" value="SACS/Nov_dom"/>
</dbReference>
<dbReference type="PANTHER" id="PTHR46919:SF2">
    <property type="entry name" value="SACSIN"/>
    <property type="match status" value="1"/>
</dbReference>
<protein>
    <recommendedName>
        <fullName evidence="2">HEPN domain-containing protein</fullName>
    </recommendedName>
</protein>
<accession>A0AAV6RAQ9</accession>
<dbReference type="Pfam" id="PF25794">
    <property type="entry name" value="SACS"/>
    <property type="match status" value="3"/>
</dbReference>
<dbReference type="Pfam" id="PF05168">
    <property type="entry name" value="HEPN"/>
    <property type="match status" value="1"/>
</dbReference>
<feature type="compositionally biased region" description="Low complexity" evidence="1">
    <location>
        <begin position="4100"/>
        <end position="4119"/>
    </location>
</feature>
<reference evidence="3 4" key="1">
    <citation type="journal article" date="2021" name="Sci. Rep.">
        <title>Chromosome anchoring in Senegalese sole (Solea senegalensis) reveals sex-associated markers and genome rearrangements in flatfish.</title>
        <authorList>
            <person name="Guerrero-Cozar I."/>
            <person name="Gomez-Garrido J."/>
            <person name="Berbel C."/>
            <person name="Martinez-Blanch J.F."/>
            <person name="Alioto T."/>
            <person name="Claros M.G."/>
            <person name="Gagnaire P.A."/>
            <person name="Manchado M."/>
        </authorList>
    </citation>
    <scope>NUCLEOTIDE SEQUENCE [LARGE SCALE GENOMIC DNA]</scope>
    <source>
        <strain evidence="3">Sse05_10M</strain>
    </source>
</reference>
<proteinExistence type="predicted"/>
<evidence type="ECO:0000256" key="1">
    <source>
        <dbReference type="SAM" id="MobiDB-lite"/>
    </source>
</evidence>
<dbReference type="InterPro" id="IPR007842">
    <property type="entry name" value="HEPN_dom"/>
</dbReference>
<keyword evidence="4" id="KW-1185">Reference proteome</keyword>
<feature type="region of interest" description="Disordered" evidence="1">
    <location>
        <begin position="4097"/>
        <end position="4119"/>
    </location>
</feature>
<evidence type="ECO:0000313" key="4">
    <source>
        <dbReference type="Proteomes" id="UP000693946"/>
    </source>
</evidence>
<evidence type="ECO:0000259" key="2">
    <source>
        <dbReference type="PROSITE" id="PS50910"/>
    </source>
</evidence>
<dbReference type="EMBL" id="JAGKHQ010000012">
    <property type="protein sequence ID" value="KAG7502346.1"/>
    <property type="molecule type" value="Genomic_DNA"/>
</dbReference>
<dbReference type="PROSITE" id="PS50910">
    <property type="entry name" value="HEPN"/>
    <property type="match status" value="1"/>
</dbReference>
<feature type="region of interest" description="Disordered" evidence="1">
    <location>
        <begin position="4180"/>
        <end position="4200"/>
    </location>
</feature>
<name>A0AAV6RAQ9_SOLSE</name>
<dbReference type="PANTHER" id="PTHR46919">
    <property type="entry name" value="ZINC FINGER, C3HC4 TYPE (RING FINGER) FAMILY PROTEIN"/>
    <property type="match status" value="1"/>
</dbReference>
<gene>
    <name evidence="3" type="ORF">JOB18_018013</name>
</gene>
<dbReference type="SMART" id="SM00748">
    <property type="entry name" value="HEPN"/>
    <property type="match status" value="1"/>
</dbReference>
<organism evidence="3 4">
    <name type="scientific">Solea senegalensis</name>
    <name type="common">Senegalese sole</name>
    <dbReference type="NCBI Taxonomy" id="28829"/>
    <lineage>
        <taxon>Eukaryota</taxon>
        <taxon>Metazoa</taxon>
        <taxon>Chordata</taxon>
        <taxon>Craniata</taxon>
        <taxon>Vertebrata</taxon>
        <taxon>Euteleostomi</taxon>
        <taxon>Actinopterygii</taxon>
        <taxon>Neopterygii</taxon>
        <taxon>Teleostei</taxon>
        <taxon>Neoteleostei</taxon>
        <taxon>Acanthomorphata</taxon>
        <taxon>Carangaria</taxon>
        <taxon>Pleuronectiformes</taxon>
        <taxon>Pleuronectoidei</taxon>
        <taxon>Soleidae</taxon>
        <taxon>Solea</taxon>
    </lineage>
</organism>
<evidence type="ECO:0000313" key="3">
    <source>
        <dbReference type="EMBL" id="KAG7502346.1"/>
    </source>
</evidence>